<gene>
    <name evidence="2" type="ORF">PACTADRAFT_5045</name>
</gene>
<accession>A0A1E4TNC0</accession>
<dbReference type="EMBL" id="KV454018">
    <property type="protein sequence ID" value="ODV93260.1"/>
    <property type="molecule type" value="Genomic_DNA"/>
</dbReference>
<organism evidence="2 3">
    <name type="scientific">Pachysolen tannophilus NRRL Y-2460</name>
    <dbReference type="NCBI Taxonomy" id="669874"/>
    <lineage>
        <taxon>Eukaryota</taxon>
        <taxon>Fungi</taxon>
        <taxon>Dikarya</taxon>
        <taxon>Ascomycota</taxon>
        <taxon>Saccharomycotina</taxon>
        <taxon>Pichiomycetes</taxon>
        <taxon>Pachysolenaceae</taxon>
        <taxon>Pachysolen</taxon>
    </lineage>
</organism>
<keyword evidence="3" id="KW-1185">Reference proteome</keyword>
<feature type="region of interest" description="Disordered" evidence="1">
    <location>
        <begin position="1"/>
        <end position="43"/>
    </location>
</feature>
<evidence type="ECO:0000256" key="1">
    <source>
        <dbReference type="SAM" id="MobiDB-lite"/>
    </source>
</evidence>
<feature type="compositionally biased region" description="Polar residues" evidence="1">
    <location>
        <begin position="1"/>
        <end position="14"/>
    </location>
</feature>
<dbReference type="Proteomes" id="UP000094236">
    <property type="component" value="Unassembled WGS sequence"/>
</dbReference>
<sequence length="599" mass="69808">MSFTPLSESKSPGGSSLKDVEEASTPLKTGSSGKILNLSDSDSDIDIDIDDDQSSIFNDKKNDMLSFITNTKAGNSSAKRKISSFSDNEDEDLGLGFSLKVQKADIPQSFKREVELYKKSKELSNLIKRDEEEAVRQLREKETFQESIRLMLSAQALNNEGYINKRSLLDFDEIFAPVDAELAQQNIAFFAKISDSTKLSKIAGSRNIKKVQSFNFFSRNLPIDDNKKDFLKMKDIESYLKNIGCDLKLLDIGNLTNSRKINDQKVIPSYILTINKLEILVNLVINETQRKFNRFDNRALKTTMMIAFEKVFFKILKILILAMIDSRINSSNIIDDFNFQSPSYQLCEIFDRFLKYYITVNLDINDDDIHCIFKTLCQKFRTKLIVELTDSKELISRYLSRLLYYNRMSYISKVLTYWMVLSVIVEDDEITSSKEILTYEFIEYHASTPLKFNEMIMKKLLKYLNGLQEINFEPGEKRQNYRENLQFYLNLKYKFKFINDLILINVSYFRTFNNLNEELENSQNNIEEKELYSIYEESKRDEKLALTFKKVINSIEKNYFKKIDMNNNPILGWILNLLNNLAIRISKELTLITLEFGNQ</sequence>
<protein>
    <submittedName>
        <fullName evidence="2">Uncharacterized protein</fullName>
    </submittedName>
</protein>
<evidence type="ECO:0000313" key="2">
    <source>
        <dbReference type="EMBL" id="ODV93260.1"/>
    </source>
</evidence>
<dbReference type="AlphaFoldDB" id="A0A1E4TNC0"/>
<proteinExistence type="predicted"/>
<reference evidence="3" key="1">
    <citation type="submission" date="2016-05" db="EMBL/GenBank/DDBJ databases">
        <title>Comparative genomics of biotechnologically important yeasts.</title>
        <authorList>
            <consortium name="DOE Joint Genome Institute"/>
            <person name="Riley R."/>
            <person name="Haridas S."/>
            <person name="Wolfe K.H."/>
            <person name="Lopes M.R."/>
            <person name="Hittinger C.T."/>
            <person name="Goker M."/>
            <person name="Salamov A."/>
            <person name="Wisecaver J."/>
            <person name="Long T.M."/>
            <person name="Aerts A.L."/>
            <person name="Barry K."/>
            <person name="Choi C."/>
            <person name="Clum A."/>
            <person name="Coughlan A.Y."/>
            <person name="Deshpande S."/>
            <person name="Douglass A.P."/>
            <person name="Hanson S.J."/>
            <person name="Klenk H.-P."/>
            <person name="Labutti K."/>
            <person name="Lapidus A."/>
            <person name="Lindquist E."/>
            <person name="Lipzen A."/>
            <person name="Meier-Kolthoff J.P."/>
            <person name="Ohm R.A."/>
            <person name="Otillar R.P."/>
            <person name="Pangilinan J."/>
            <person name="Peng Y."/>
            <person name="Rokas A."/>
            <person name="Rosa C.A."/>
            <person name="Scheuner C."/>
            <person name="Sibirny A.A."/>
            <person name="Slot J.C."/>
            <person name="Stielow J.B."/>
            <person name="Sun H."/>
            <person name="Kurtzman C.P."/>
            <person name="Blackwell M."/>
            <person name="Grigoriev I.V."/>
            <person name="Jeffries T.W."/>
        </authorList>
    </citation>
    <scope>NUCLEOTIDE SEQUENCE [LARGE SCALE GENOMIC DNA]</scope>
    <source>
        <strain evidence="3">NRRL Y-2460</strain>
    </source>
</reference>
<name>A0A1E4TNC0_PACTA</name>
<evidence type="ECO:0000313" key="3">
    <source>
        <dbReference type="Proteomes" id="UP000094236"/>
    </source>
</evidence>